<gene>
    <name evidence="1" type="ORF">AMECASPLE_022467</name>
</gene>
<organism evidence="1 2">
    <name type="scientific">Ameca splendens</name>
    <dbReference type="NCBI Taxonomy" id="208324"/>
    <lineage>
        <taxon>Eukaryota</taxon>
        <taxon>Metazoa</taxon>
        <taxon>Chordata</taxon>
        <taxon>Craniata</taxon>
        <taxon>Vertebrata</taxon>
        <taxon>Euteleostomi</taxon>
        <taxon>Actinopterygii</taxon>
        <taxon>Neopterygii</taxon>
        <taxon>Teleostei</taxon>
        <taxon>Neoteleostei</taxon>
        <taxon>Acanthomorphata</taxon>
        <taxon>Ovalentaria</taxon>
        <taxon>Atherinomorphae</taxon>
        <taxon>Cyprinodontiformes</taxon>
        <taxon>Goodeidae</taxon>
        <taxon>Ameca</taxon>
    </lineage>
</organism>
<proteinExistence type="predicted"/>
<name>A0ABV0YS17_9TELE</name>
<accession>A0ABV0YS17</accession>
<dbReference type="EMBL" id="JAHRIP010039626">
    <property type="protein sequence ID" value="MEQ2296195.1"/>
    <property type="molecule type" value="Genomic_DNA"/>
</dbReference>
<comment type="caution">
    <text evidence="1">The sequence shown here is derived from an EMBL/GenBank/DDBJ whole genome shotgun (WGS) entry which is preliminary data.</text>
</comment>
<reference evidence="1 2" key="1">
    <citation type="submission" date="2021-06" db="EMBL/GenBank/DDBJ databases">
        <authorList>
            <person name="Palmer J.M."/>
        </authorList>
    </citation>
    <scope>NUCLEOTIDE SEQUENCE [LARGE SCALE GENOMIC DNA]</scope>
    <source>
        <strain evidence="1 2">AS_MEX2019</strain>
        <tissue evidence="1">Muscle</tissue>
    </source>
</reference>
<keyword evidence="2" id="KW-1185">Reference proteome</keyword>
<protein>
    <submittedName>
        <fullName evidence="1">Uncharacterized protein</fullName>
    </submittedName>
</protein>
<dbReference type="Proteomes" id="UP001469553">
    <property type="component" value="Unassembled WGS sequence"/>
</dbReference>
<evidence type="ECO:0000313" key="2">
    <source>
        <dbReference type="Proteomes" id="UP001469553"/>
    </source>
</evidence>
<evidence type="ECO:0000313" key="1">
    <source>
        <dbReference type="EMBL" id="MEQ2296195.1"/>
    </source>
</evidence>
<sequence length="100" mass="11056">MPSIGPLYIRSGDLDTFVCGGETYFSRGSCHGSEPNLASKSCKDSGYLCSLSNFFYHTFYFPVNMLDYSPPKASVKSFSIGGPFFFKSCMLDSCHIKSFP</sequence>